<accession>A0A2P2P929</accession>
<organism evidence="1">
    <name type="scientific">Rhizophora mucronata</name>
    <name type="common">Asiatic mangrove</name>
    <dbReference type="NCBI Taxonomy" id="61149"/>
    <lineage>
        <taxon>Eukaryota</taxon>
        <taxon>Viridiplantae</taxon>
        <taxon>Streptophyta</taxon>
        <taxon>Embryophyta</taxon>
        <taxon>Tracheophyta</taxon>
        <taxon>Spermatophyta</taxon>
        <taxon>Magnoliopsida</taxon>
        <taxon>eudicotyledons</taxon>
        <taxon>Gunneridae</taxon>
        <taxon>Pentapetalae</taxon>
        <taxon>rosids</taxon>
        <taxon>fabids</taxon>
        <taxon>Malpighiales</taxon>
        <taxon>Rhizophoraceae</taxon>
        <taxon>Rhizophora</taxon>
    </lineage>
</organism>
<reference evidence="1" key="1">
    <citation type="submission" date="2018-02" db="EMBL/GenBank/DDBJ databases">
        <title>Rhizophora mucronata_Transcriptome.</title>
        <authorList>
            <person name="Meera S.P."/>
            <person name="Sreeshan A."/>
            <person name="Augustine A."/>
        </authorList>
    </citation>
    <scope>NUCLEOTIDE SEQUENCE</scope>
    <source>
        <tissue evidence="1">Leaf</tissue>
    </source>
</reference>
<dbReference type="AlphaFoldDB" id="A0A2P2P929"/>
<name>A0A2P2P929_RHIMU</name>
<evidence type="ECO:0000313" key="1">
    <source>
        <dbReference type="EMBL" id="MBX51235.1"/>
    </source>
</evidence>
<dbReference type="EMBL" id="GGEC01070751">
    <property type="protein sequence ID" value="MBX51235.1"/>
    <property type="molecule type" value="Transcribed_RNA"/>
</dbReference>
<sequence>MLWARVCWSFSIPCDRASSACCEDWWRLQTSACCRSVKGSICGMRI</sequence>
<protein>
    <submittedName>
        <fullName evidence="1">Uncharacterized protein</fullName>
    </submittedName>
</protein>
<proteinExistence type="predicted"/>